<gene>
    <name evidence="1" type="ORF">CGI_10016218</name>
</gene>
<name>K1QUI2_MAGGI</name>
<reference evidence="1" key="1">
    <citation type="journal article" date="2012" name="Nature">
        <title>The oyster genome reveals stress adaptation and complexity of shell formation.</title>
        <authorList>
            <person name="Zhang G."/>
            <person name="Fang X."/>
            <person name="Guo X."/>
            <person name="Li L."/>
            <person name="Luo R."/>
            <person name="Xu F."/>
            <person name="Yang P."/>
            <person name="Zhang L."/>
            <person name="Wang X."/>
            <person name="Qi H."/>
            <person name="Xiong Z."/>
            <person name="Que H."/>
            <person name="Xie Y."/>
            <person name="Holland P.W."/>
            <person name="Paps J."/>
            <person name="Zhu Y."/>
            <person name="Wu F."/>
            <person name="Chen Y."/>
            <person name="Wang J."/>
            <person name="Peng C."/>
            <person name="Meng J."/>
            <person name="Yang L."/>
            <person name="Liu J."/>
            <person name="Wen B."/>
            <person name="Zhang N."/>
            <person name="Huang Z."/>
            <person name="Zhu Q."/>
            <person name="Feng Y."/>
            <person name="Mount A."/>
            <person name="Hedgecock D."/>
            <person name="Xu Z."/>
            <person name="Liu Y."/>
            <person name="Domazet-Loso T."/>
            <person name="Du Y."/>
            <person name="Sun X."/>
            <person name="Zhang S."/>
            <person name="Liu B."/>
            <person name="Cheng P."/>
            <person name="Jiang X."/>
            <person name="Li J."/>
            <person name="Fan D."/>
            <person name="Wang W."/>
            <person name="Fu W."/>
            <person name="Wang T."/>
            <person name="Wang B."/>
            <person name="Zhang J."/>
            <person name="Peng Z."/>
            <person name="Li Y."/>
            <person name="Li N."/>
            <person name="Wang J."/>
            <person name="Chen M."/>
            <person name="He Y."/>
            <person name="Tan F."/>
            <person name="Song X."/>
            <person name="Zheng Q."/>
            <person name="Huang R."/>
            <person name="Yang H."/>
            <person name="Du X."/>
            <person name="Chen L."/>
            <person name="Yang M."/>
            <person name="Gaffney P.M."/>
            <person name="Wang S."/>
            <person name="Luo L."/>
            <person name="She Z."/>
            <person name="Ming Y."/>
            <person name="Huang W."/>
            <person name="Zhang S."/>
            <person name="Huang B."/>
            <person name="Zhang Y."/>
            <person name="Qu T."/>
            <person name="Ni P."/>
            <person name="Miao G."/>
            <person name="Wang J."/>
            <person name="Wang Q."/>
            <person name="Steinberg C.E."/>
            <person name="Wang H."/>
            <person name="Li N."/>
            <person name="Qian L."/>
            <person name="Zhang G."/>
            <person name="Li Y."/>
            <person name="Yang H."/>
            <person name="Liu X."/>
            <person name="Wang J."/>
            <person name="Yin Y."/>
            <person name="Wang J."/>
        </authorList>
    </citation>
    <scope>NUCLEOTIDE SEQUENCE [LARGE SCALE GENOMIC DNA]</scope>
    <source>
        <strain evidence="1">05x7-T-G4-1.051#20</strain>
    </source>
</reference>
<organism evidence="1">
    <name type="scientific">Magallana gigas</name>
    <name type="common">Pacific oyster</name>
    <name type="synonym">Crassostrea gigas</name>
    <dbReference type="NCBI Taxonomy" id="29159"/>
    <lineage>
        <taxon>Eukaryota</taxon>
        <taxon>Metazoa</taxon>
        <taxon>Spiralia</taxon>
        <taxon>Lophotrochozoa</taxon>
        <taxon>Mollusca</taxon>
        <taxon>Bivalvia</taxon>
        <taxon>Autobranchia</taxon>
        <taxon>Pteriomorphia</taxon>
        <taxon>Ostreida</taxon>
        <taxon>Ostreoidea</taxon>
        <taxon>Ostreidae</taxon>
        <taxon>Magallana</taxon>
    </lineage>
</organism>
<dbReference type="EMBL" id="JH818816">
    <property type="protein sequence ID" value="EKC34934.1"/>
    <property type="molecule type" value="Genomic_DNA"/>
</dbReference>
<evidence type="ECO:0000313" key="1">
    <source>
        <dbReference type="EMBL" id="EKC34934.1"/>
    </source>
</evidence>
<dbReference type="AlphaFoldDB" id="K1QUI2"/>
<dbReference type="HOGENOM" id="CLU_2851866_0_0_1"/>
<accession>K1QUI2</accession>
<proteinExistence type="predicted"/>
<protein>
    <submittedName>
        <fullName evidence="1">Uncharacterized protein</fullName>
    </submittedName>
</protein>
<sequence>MLVFNSGPLTAAASYNNTRLLNTNFTVGRICVSHIGYTGQYSPPEHKPYSWSNLCITYWFLRNTV</sequence>
<dbReference type="InParanoid" id="K1QUI2"/>